<dbReference type="InterPro" id="IPR026341">
    <property type="entry name" value="T9SS_type_B"/>
</dbReference>
<keyword evidence="1" id="KW-0732">Signal</keyword>
<dbReference type="Proteomes" id="UP001501844">
    <property type="component" value="Unassembled WGS sequence"/>
</dbReference>
<keyword evidence="3" id="KW-1185">Reference proteome</keyword>
<evidence type="ECO:0000256" key="1">
    <source>
        <dbReference type="SAM" id="SignalP"/>
    </source>
</evidence>
<evidence type="ECO:0008006" key="4">
    <source>
        <dbReference type="Google" id="ProtNLM"/>
    </source>
</evidence>
<evidence type="ECO:0000313" key="3">
    <source>
        <dbReference type="Proteomes" id="UP001501844"/>
    </source>
</evidence>
<dbReference type="SUPFAM" id="SSF49299">
    <property type="entry name" value="PKD domain"/>
    <property type="match status" value="1"/>
</dbReference>
<organism evidence="2 3">
    <name type="scientific">Nibribacter koreensis</name>
    <dbReference type="NCBI Taxonomy" id="1084519"/>
    <lineage>
        <taxon>Bacteria</taxon>
        <taxon>Pseudomonadati</taxon>
        <taxon>Bacteroidota</taxon>
        <taxon>Cytophagia</taxon>
        <taxon>Cytophagales</taxon>
        <taxon>Hymenobacteraceae</taxon>
        <taxon>Nibribacter</taxon>
    </lineage>
</organism>
<gene>
    <name evidence="2" type="ORF">GCM10023183_03500</name>
</gene>
<dbReference type="InterPro" id="IPR035986">
    <property type="entry name" value="PKD_dom_sf"/>
</dbReference>
<dbReference type="Pfam" id="PF13585">
    <property type="entry name" value="CHU_C"/>
    <property type="match status" value="1"/>
</dbReference>
<feature type="signal peptide" evidence="1">
    <location>
        <begin position="1"/>
        <end position="20"/>
    </location>
</feature>
<dbReference type="EMBL" id="BAABGX010000001">
    <property type="protein sequence ID" value="GAA4296532.1"/>
    <property type="molecule type" value="Genomic_DNA"/>
</dbReference>
<dbReference type="RefSeq" id="WP_345161711.1">
    <property type="nucleotide sequence ID" value="NZ_BAABGX010000001.1"/>
</dbReference>
<accession>A0ABP8F6Y5</accession>
<comment type="caution">
    <text evidence="2">The sequence shown here is derived from an EMBL/GenBank/DDBJ whole genome shotgun (WGS) entry which is preliminary data.</text>
</comment>
<proteinExistence type="predicted"/>
<name>A0ABP8F6Y5_9BACT</name>
<dbReference type="SUPFAM" id="SSF49265">
    <property type="entry name" value="Fibronectin type III"/>
    <property type="match status" value="1"/>
</dbReference>
<dbReference type="NCBIfam" id="TIGR04131">
    <property type="entry name" value="Bac_Flav_CTERM"/>
    <property type="match status" value="1"/>
</dbReference>
<reference evidence="3" key="1">
    <citation type="journal article" date="2019" name="Int. J. Syst. Evol. Microbiol.">
        <title>The Global Catalogue of Microorganisms (GCM) 10K type strain sequencing project: providing services to taxonomists for standard genome sequencing and annotation.</title>
        <authorList>
            <consortium name="The Broad Institute Genomics Platform"/>
            <consortium name="The Broad Institute Genome Sequencing Center for Infectious Disease"/>
            <person name="Wu L."/>
            <person name="Ma J."/>
        </authorList>
    </citation>
    <scope>NUCLEOTIDE SEQUENCE [LARGE SCALE GENOMIC DNA]</scope>
    <source>
        <strain evidence="3">JCM 17917</strain>
    </source>
</reference>
<protein>
    <recommendedName>
        <fullName evidence="4">Gliding motility-associated C-terminal domain-containing protein</fullName>
    </recommendedName>
</protein>
<evidence type="ECO:0000313" key="2">
    <source>
        <dbReference type="EMBL" id="GAA4296532.1"/>
    </source>
</evidence>
<dbReference type="InterPro" id="IPR013783">
    <property type="entry name" value="Ig-like_fold"/>
</dbReference>
<sequence>MRNLLLILFFFCGWAFNAQAQCFLAYNEQNQVVETFCVGQRITFKDNTTGGTEYYDFDKSNGLDFNAQQTSFTFTAPGTYTVTQLKNVSSTLCERTFEVKAAVPSSPPVIQKLVLQSNGIQLQIQASAINDLVVEQAAAANGTFSPVTTLARVPVGQSSHSITLLSVSGCFRVRVINVCTGQEDIISNMVCAQGLQVTAGDRQNIITWTANPSPGSVVNYQLLRGGQLYQNLLGTQTTFTDAQVACGRTYTYQLVALLNNGSQSISLPVQIVTTGTTPPAAPFLLVSFNLQNQVQVESFIPAQETFKEQSIYRNLNNGVFGLLSEKQAKNAVDATLPTLTARPCYQTTYADSCSLTSARSNTACPAILTAERQQNGQVKLSWSAYEGFPEGVESQTLELLDEQGSVYWSTPVTGQGYVDVQLQDRFQRLTYRILSKARNATYQSYSNTASVEQAFQFYFPNAFTPNQDGLNDTFKAIGKFASKFELQVLNRWGQVVFESKDFRQGWDGTYQGKPAPAGTYLYRFEAVDVNGQRLSKSGPVTLVR</sequence>
<dbReference type="Gene3D" id="2.60.40.10">
    <property type="entry name" value="Immunoglobulins"/>
    <property type="match status" value="2"/>
</dbReference>
<dbReference type="InterPro" id="IPR036116">
    <property type="entry name" value="FN3_sf"/>
</dbReference>
<feature type="chain" id="PRO_5045395601" description="Gliding motility-associated C-terminal domain-containing protein" evidence="1">
    <location>
        <begin position="21"/>
        <end position="544"/>
    </location>
</feature>